<reference evidence="1" key="1">
    <citation type="submission" date="2019-04" db="EMBL/GenBank/DDBJ databases">
        <title>Microbes associate with the intestines of laboratory mice.</title>
        <authorList>
            <person name="Navarre W."/>
            <person name="Wong E."/>
            <person name="Huang K."/>
            <person name="Tropini C."/>
            <person name="Ng K."/>
            <person name="Yu B."/>
        </authorList>
    </citation>
    <scope>NUCLEOTIDE SEQUENCE</scope>
    <source>
        <strain evidence="1">NM04_E33</strain>
    </source>
</reference>
<keyword evidence="2" id="KW-1185">Reference proteome</keyword>
<organism evidence="1 2">
    <name type="scientific">Lepagella muris</name>
    <dbReference type="NCBI Taxonomy" id="3032870"/>
    <lineage>
        <taxon>Bacteria</taxon>
        <taxon>Pseudomonadati</taxon>
        <taxon>Bacteroidota</taxon>
        <taxon>Bacteroidia</taxon>
        <taxon>Bacteroidales</taxon>
        <taxon>Muribaculaceae</taxon>
        <taxon>Lepagella</taxon>
    </lineage>
</organism>
<name>A0AC61RKV1_9BACT</name>
<sequence length="409" mass="44054">MTKQVSTYARRQGEGNRYLLPFILITSLFFMWGFARSILDVLNKHFQESMEISVLHSTMIQATTYVAYALMALPAGIFITRYGYRRGVVFGLLLFGFGALAFIPGDAIGSFGIFLAALFVIGCGLAVLETAANPYAAKLGAPEKAASRLNFAQSFNGLGCILGPVLVGGFLFSDENSSVAVPYAAMGCVVLLVALLFSRVQLPEIGDSDNDSDNVTSHNTSLGKTISSLWSSPRFRYGVIALFCYEIAEIAINSLFINYVTSDGWMDKMTATWVLSFGALGLFLLARITGSAIMNYVRAEKVLLICAVMTVVGALLVTLNIGTLSRAGLFICYAFEAIMFPTIFAITISGCGSSTKIASSFLMMTPLGGAVGTFLMGWVAAQTDMSTSFIVPTIAYCAVLLYAMRQVKR</sequence>
<gene>
    <name evidence="1" type="ORF">E5331_06640</name>
</gene>
<protein>
    <submittedName>
        <fullName evidence="1">MFS transporter</fullName>
    </submittedName>
</protein>
<evidence type="ECO:0000313" key="1">
    <source>
        <dbReference type="EMBL" id="TGY79345.1"/>
    </source>
</evidence>
<accession>A0AC61RKV1</accession>
<evidence type="ECO:0000313" key="2">
    <source>
        <dbReference type="Proteomes" id="UP000306319"/>
    </source>
</evidence>
<dbReference type="EMBL" id="SRYB01000007">
    <property type="protein sequence ID" value="TGY79345.1"/>
    <property type="molecule type" value="Genomic_DNA"/>
</dbReference>
<comment type="caution">
    <text evidence="1">The sequence shown here is derived from an EMBL/GenBank/DDBJ whole genome shotgun (WGS) entry which is preliminary data.</text>
</comment>
<dbReference type="Proteomes" id="UP000306319">
    <property type="component" value="Unassembled WGS sequence"/>
</dbReference>
<proteinExistence type="predicted"/>